<dbReference type="InterPro" id="IPR001851">
    <property type="entry name" value="ABC_transp_permease"/>
</dbReference>
<feature type="region of interest" description="Disordered" evidence="6">
    <location>
        <begin position="1"/>
        <end position="30"/>
    </location>
</feature>
<evidence type="ECO:0000256" key="1">
    <source>
        <dbReference type="ARBA" id="ARBA00004651"/>
    </source>
</evidence>
<evidence type="ECO:0000256" key="4">
    <source>
        <dbReference type="ARBA" id="ARBA00022989"/>
    </source>
</evidence>
<reference evidence="8 9" key="1">
    <citation type="submission" date="2022-04" db="EMBL/GenBank/DDBJ databases">
        <title>Leucobacter sp. isolated from rhizosphere of onion.</title>
        <authorList>
            <person name="Won M."/>
            <person name="Lee C.-M."/>
            <person name="Woen H.-Y."/>
            <person name="Kwon S.-W."/>
        </authorList>
    </citation>
    <scope>NUCLEOTIDE SEQUENCE [LARGE SCALE GENOMIC DNA]</scope>
    <source>
        <strain evidence="8 9">H25R-14</strain>
    </source>
</reference>
<evidence type="ECO:0000313" key="9">
    <source>
        <dbReference type="Proteomes" id="UP000831775"/>
    </source>
</evidence>
<evidence type="ECO:0000256" key="6">
    <source>
        <dbReference type="SAM" id="MobiDB-lite"/>
    </source>
</evidence>
<dbReference type="EMBL" id="CP095043">
    <property type="protein sequence ID" value="UOQ59532.1"/>
    <property type="molecule type" value="Genomic_DNA"/>
</dbReference>
<name>A0ABY4FTE4_9MICO</name>
<feature type="transmembrane region" description="Helical" evidence="7">
    <location>
        <begin position="41"/>
        <end position="58"/>
    </location>
</feature>
<sequence>MTATIESAPGSSAPGSGEGLGGESPTPSRLSKNVLSRVPRAGWSMLIFVLLFVVGGIIKPNLFTVEGLISTATFAAILAIASYGQTIAVIQGGIDLSVPNTIAFSALGFLTWAGSLGTIPALLLALAFGAIIGMVNGLIVAKLGLTPIVTTIAMNGLLFGVVLLNFSLSELTVVPAGLKAITSAKFELLGYQIAWVLPIALLLMVLLQMLLSYTGWGRSLFLVGTSEHTARLAGQPVARIRIAGYALSGLLSASAGIIIVGYYSQAEANMGAQYLLGSVAAVVVGGASIFGGRGSMIGTFVGALVLGQVATLVAVFNLGATVQNLIYGVIILAVVAAYGREKE</sequence>
<dbReference type="Proteomes" id="UP000831775">
    <property type="component" value="Chromosome"/>
</dbReference>
<dbReference type="PANTHER" id="PTHR32196">
    <property type="entry name" value="ABC TRANSPORTER PERMEASE PROTEIN YPHD-RELATED-RELATED"/>
    <property type="match status" value="1"/>
</dbReference>
<feature type="transmembrane region" description="Helical" evidence="7">
    <location>
        <begin position="270"/>
        <end position="290"/>
    </location>
</feature>
<accession>A0ABY4FTE4</accession>
<feature type="transmembrane region" description="Helical" evidence="7">
    <location>
        <begin position="64"/>
        <end position="84"/>
    </location>
</feature>
<feature type="transmembrane region" description="Helical" evidence="7">
    <location>
        <begin position="148"/>
        <end position="168"/>
    </location>
</feature>
<feature type="transmembrane region" description="Helical" evidence="7">
    <location>
        <begin position="119"/>
        <end position="141"/>
    </location>
</feature>
<gene>
    <name evidence="8" type="ORF">MUN76_10765</name>
</gene>
<evidence type="ECO:0000256" key="3">
    <source>
        <dbReference type="ARBA" id="ARBA00022692"/>
    </source>
</evidence>
<keyword evidence="9" id="KW-1185">Reference proteome</keyword>
<dbReference type="RefSeq" id="WP_244684585.1">
    <property type="nucleotide sequence ID" value="NZ_CP095043.1"/>
</dbReference>
<keyword evidence="3 7" id="KW-0812">Transmembrane</keyword>
<evidence type="ECO:0000256" key="5">
    <source>
        <dbReference type="ARBA" id="ARBA00023136"/>
    </source>
</evidence>
<feature type="compositionally biased region" description="Low complexity" evidence="6">
    <location>
        <begin position="1"/>
        <end position="15"/>
    </location>
</feature>
<keyword evidence="2" id="KW-1003">Cell membrane</keyword>
<protein>
    <submittedName>
        <fullName evidence="8">ABC transporter permease</fullName>
    </submittedName>
</protein>
<dbReference type="Pfam" id="PF02653">
    <property type="entry name" value="BPD_transp_2"/>
    <property type="match status" value="1"/>
</dbReference>
<feature type="transmembrane region" description="Helical" evidence="7">
    <location>
        <begin position="96"/>
        <end position="113"/>
    </location>
</feature>
<evidence type="ECO:0000256" key="7">
    <source>
        <dbReference type="SAM" id="Phobius"/>
    </source>
</evidence>
<feature type="transmembrane region" description="Helical" evidence="7">
    <location>
        <begin position="322"/>
        <end position="339"/>
    </location>
</feature>
<feature type="transmembrane region" description="Helical" evidence="7">
    <location>
        <begin position="188"/>
        <end position="211"/>
    </location>
</feature>
<proteinExistence type="predicted"/>
<comment type="subcellular location">
    <subcellularLocation>
        <location evidence="1">Cell membrane</location>
        <topology evidence="1">Multi-pass membrane protein</topology>
    </subcellularLocation>
</comment>
<evidence type="ECO:0000313" key="8">
    <source>
        <dbReference type="EMBL" id="UOQ59532.1"/>
    </source>
</evidence>
<keyword evidence="4 7" id="KW-1133">Transmembrane helix</keyword>
<keyword evidence="5 7" id="KW-0472">Membrane</keyword>
<evidence type="ECO:0000256" key="2">
    <source>
        <dbReference type="ARBA" id="ARBA00022475"/>
    </source>
</evidence>
<dbReference type="CDD" id="cd06579">
    <property type="entry name" value="TM_PBP1_transp_AraH_like"/>
    <property type="match status" value="1"/>
</dbReference>
<organism evidence="8 9">
    <name type="scientific">Leucobacter rhizosphaerae</name>
    <dbReference type="NCBI Taxonomy" id="2932245"/>
    <lineage>
        <taxon>Bacteria</taxon>
        <taxon>Bacillati</taxon>
        <taxon>Actinomycetota</taxon>
        <taxon>Actinomycetes</taxon>
        <taxon>Micrococcales</taxon>
        <taxon>Microbacteriaceae</taxon>
        <taxon>Leucobacter</taxon>
    </lineage>
</organism>
<feature type="transmembrane region" description="Helical" evidence="7">
    <location>
        <begin position="242"/>
        <end position="264"/>
    </location>
</feature>
<feature type="transmembrane region" description="Helical" evidence="7">
    <location>
        <begin position="297"/>
        <end position="316"/>
    </location>
</feature>